<dbReference type="Gene3D" id="3.30.450.20">
    <property type="entry name" value="PAS domain"/>
    <property type="match status" value="1"/>
</dbReference>
<dbReference type="Proteomes" id="UP000076925">
    <property type="component" value="Unassembled WGS sequence"/>
</dbReference>
<keyword evidence="8" id="KW-0186">Copper</keyword>
<dbReference type="CDD" id="cd00130">
    <property type="entry name" value="PAS"/>
    <property type="match status" value="1"/>
</dbReference>
<dbReference type="InterPro" id="IPR050469">
    <property type="entry name" value="Diguanylate_Cyclase"/>
</dbReference>
<dbReference type="NCBIfam" id="TIGR00229">
    <property type="entry name" value="sensory_box"/>
    <property type="match status" value="1"/>
</dbReference>
<keyword evidence="11" id="KW-0175">Coiled coil</keyword>
<comment type="similarity">
    <text evidence="3">Belongs to the ethylene receptor family.</text>
</comment>
<dbReference type="PROSITE" id="PS50112">
    <property type="entry name" value="PAS"/>
    <property type="match status" value="1"/>
</dbReference>
<dbReference type="STRING" id="128403.WA1_31870"/>
<reference evidence="16 17" key="1">
    <citation type="journal article" date="2013" name="Genome Biol. Evol.">
        <title>Genomes of Stigonematalean cyanobacteria (subsection V) and the evolution of oxygenic photosynthesis from prokaryotes to plastids.</title>
        <authorList>
            <person name="Dagan T."/>
            <person name="Roettger M."/>
            <person name="Stucken K."/>
            <person name="Landan G."/>
            <person name="Koch R."/>
            <person name="Major P."/>
            <person name="Gould S.B."/>
            <person name="Goremykin V.V."/>
            <person name="Rippka R."/>
            <person name="Tandeau de Marsac N."/>
            <person name="Gugger M."/>
            <person name="Lockhart P.J."/>
            <person name="Allen J.F."/>
            <person name="Brune I."/>
            <person name="Maus I."/>
            <person name="Puhler A."/>
            <person name="Martin W.F."/>
        </authorList>
    </citation>
    <scope>NUCLEOTIDE SEQUENCE [LARGE SCALE GENOMIC DNA]</scope>
    <source>
        <strain evidence="16 17">PCC 7110</strain>
    </source>
</reference>
<dbReference type="GO" id="GO:1902201">
    <property type="term" value="P:negative regulation of bacterial-type flagellum-dependent cell motility"/>
    <property type="evidence" value="ECO:0007669"/>
    <property type="project" value="TreeGrafter"/>
</dbReference>
<evidence type="ECO:0000259" key="15">
    <source>
        <dbReference type="PROSITE" id="PS50887"/>
    </source>
</evidence>
<evidence type="ECO:0000313" key="17">
    <source>
        <dbReference type="Proteomes" id="UP000076925"/>
    </source>
</evidence>
<evidence type="ECO:0000256" key="7">
    <source>
        <dbReference type="ARBA" id="ARBA00022989"/>
    </source>
</evidence>
<dbReference type="GO" id="GO:0052621">
    <property type="term" value="F:diguanylate cyclase activity"/>
    <property type="evidence" value="ECO:0007669"/>
    <property type="project" value="TreeGrafter"/>
</dbReference>
<dbReference type="SMART" id="SM00065">
    <property type="entry name" value="GAF"/>
    <property type="match status" value="1"/>
</dbReference>
<dbReference type="EMBL" id="ANNX02000035">
    <property type="protein sequence ID" value="KYC39334.1"/>
    <property type="molecule type" value="Genomic_DNA"/>
</dbReference>
<dbReference type="Pfam" id="PF00990">
    <property type="entry name" value="GGDEF"/>
    <property type="match status" value="1"/>
</dbReference>
<dbReference type="AlphaFoldDB" id="A0A139X3T1"/>
<dbReference type="Pfam" id="PF13426">
    <property type="entry name" value="PAS_9"/>
    <property type="match status" value="1"/>
</dbReference>
<feature type="coiled-coil region" evidence="11">
    <location>
        <begin position="128"/>
        <end position="155"/>
    </location>
</feature>
<accession>A0A139X3T1</accession>
<dbReference type="InterPro" id="IPR003018">
    <property type="entry name" value="GAF"/>
</dbReference>
<evidence type="ECO:0000256" key="10">
    <source>
        <dbReference type="ARBA" id="ARBA00023136"/>
    </source>
</evidence>
<dbReference type="Gene3D" id="3.30.70.270">
    <property type="match status" value="1"/>
</dbReference>
<dbReference type="SUPFAM" id="SSF55073">
    <property type="entry name" value="Nucleotide cyclase"/>
    <property type="match status" value="1"/>
</dbReference>
<dbReference type="NCBIfam" id="TIGR00254">
    <property type="entry name" value="GGDEF"/>
    <property type="match status" value="1"/>
</dbReference>
<dbReference type="GO" id="GO:0043709">
    <property type="term" value="P:cell adhesion involved in single-species biofilm formation"/>
    <property type="evidence" value="ECO:0007669"/>
    <property type="project" value="TreeGrafter"/>
</dbReference>
<evidence type="ECO:0000259" key="13">
    <source>
        <dbReference type="PROSITE" id="PS50112"/>
    </source>
</evidence>
<dbReference type="Gene3D" id="3.30.450.40">
    <property type="match status" value="1"/>
</dbReference>
<comment type="caution">
    <text evidence="16">The sequence shown here is derived from an EMBL/GenBank/DDBJ whole genome shotgun (WGS) entry which is preliminary data.</text>
</comment>
<evidence type="ECO:0000256" key="1">
    <source>
        <dbReference type="ARBA" id="ARBA00001935"/>
    </source>
</evidence>
<organism evidence="16 17">
    <name type="scientific">Scytonema hofmannii PCC 7110</name>
    <dbReference type="NCBI Taxonomy" id="128403"/>
    <lineage>
        <taxon>Bacteria</taxon>
        <taxon>Bacillati</taxon>
        <taxon>Cyanobacteriota</taxon>
        <taxon>Cyanophyceae</taxon>
        <taxon>Nostocales</taxon>
        <taxon>Scytonemataceae</taxon>
        <taxon>Scytonema</taxon>
    </lineage>
</organism>
<feature type="transmembrane region" description="Helical" evidence="12">
    <location>
        <begin position="32"/>
        <end position="53"/>
    </location>
</feature>
<evidence type="ECO:0000256" key="6">
    <source>
        <dbReference type="ARBA" id="ARBA00022824"/>
    </source>
</evidence>
<keyword evidence="6" id="KW-0256">Endoplasmic reticulum</keyword>
<dbReference type="SMART" id="SM00267">
    <property type="entry name" value="GGDEF"/>
    <property type="match status" value="1"/>
</dbReference>
<feature type="transmembrane region" description="Helical" evidence="12">
    <location>
        <begin position="65"/>
        <end position="87"/>
    </location>
</feature>
<dbReference type="SMART" id="SM00086">
    <property type="entry name" value="PAC"/>
    <property type="match status" value="1"/>
</dbReference>
<comment type="cofactor">
    <cofactor evidence="1">
        <name>Cu cation</name>
        <dbReference type="ChEBI" id="CHEBI:23378"/>
    </cofactor>
</comment>
<gene>
    <name evidence="16" type="ORF">WA1_31870</name>
</gene>
<dbReference type="InterPro" id="IPR035965">
    <property type="entry name" value="PAS-like_dom_sf"/>
</dbReference>
<dbReference type="InterPro" id="IPR000014">
    <property type="entry name" value="PAS"/>
</dbReference>
<dbReference type="OrthoDB" id="9812260at2"/>
<sequence>MLDFINNFLFTNQFIPHGHCYLWKPGLVGLHILSDALTAIAYFSIPVMLVYFVKKRHDLPFHSIFLLFGAFIVACGMTHVMDIWTLWFPMYWLSGLVKAIAAFISCLTALSLLPLIPLALALPSPEQLEAANNQLLNEIEERQRVELKLRSLLDELEIRVAERTQELTKSLKDLSDIKFALDESAIVAITNHRGIITYVNDKFCSISKYSPEELVGKDHRIINSGYHPKEFFRQMWATISSGRIWKGEIKNKAKDGTNYWVDTTIVPLLKVDEKSYQYIAIRNDITARKRVDSELQSANEQLSNWVKELESRNQETAQMSKLSDMLQACLSIEEAHEVISKLVQPLFPDVSGGVFIINSSKRLVEAVATWGDVISNASQFFTPNECWALRRGQVHWVDNANCNVPCKHVHHNSCITESLCVPMMAQGEAMGVLHLSSQVQGKLNTAKQNLATTVAEHIALALANMKLHAAIQYQSVRDPLTGLFNRRYLEESLEREFARAERLQQALSIIMLDVDHFKRFNDTFGHNAGDIVLRELGAFLQKQIRNSDIACRYGGEEITLILPETPTEVAKSRAEAIREGVKHLLVEHHSQVFGALTVSLGVATFPEHGKTPEVAIAAADAALYRAKKEGRDRVIVASYTNSL</sequence>
<dbReference type="InterPro" id="IPR000160">
    <property type="entry name" value="GGDEF_dom"/>
</dbReference>
<evidence type="ECO:0000256" key="5">
    <source>
        <dbReference type="ARBA" id="ARBA00022745"/>
    </source>
</evidence>
<dbReference type="InterPro" id="IPR001610">
    <property type="entry name" value="PAC"/>
</dbReference>
<dbReference type="CDD" id="cd01949">
    <property type="entry name" value="GGDEF"/>
    <property type="match status" value="1"/>
</dbReference>
<dbReference type="PROSITE" id="PS50887">
    <property type="entry name" value="GGDEF"/>
    <property type="match status" value="1"/>
</dbReference>
<name>A0A139X3T1_9CYAN</name>
<evidence type="ECO:0000256" key="2">
    <source>
        <dbReference type="ARBA" id="ARBA00004477"/>
    </source>
</evidence>
<evidence type="ECO:0000256" key="9">
    <source>
        <dbReference type="ARBA" id="ARBA00023012"/>
    </source>
</evidence>
<dbReference type="InterPro" id="IPR029016">
    <property type="entry name" value="GAF-like_dom_sf"/>
</dbReference>
<evidence type="ECO:0000256" key="12">
    <source>
        <dbReference type="SAM" id="Phobius"/>
    </source>
</evidence>
<evidence type="ECO:0000259" key="14">
    <source>
        <dbReference type="PROSITE" id="PS50113"/>
    </source>
</evidence>
<dbReference type="SUPFAM" id="SSF55781">
    <property type="entry name" value="GAF domain-like"/>
    <property type="match status" value="1"/>
</dbReference>
<proteinExistence type="inferred from homology"/>
<dbReference type="GO" id="GO:0005886">
    <property type="term" value="C:plasma membrane"/>
    <property type="evidence" value="ECO:0007669"/>
    <property type="project" value="TreeGrafter"/>
</dbReference>
<dbReference type="PROSITE" id="PS50113">
    <property type="entry name" value="PAC"/>
    <property type="match status" value="1"/>
</dbReference>
<keyword evidence="17" id="KW-1185">Reference proteome</keyword>
<keyword evidence="5" id="KW-0936">Ethylene signaling pathway</keyword>
<dbReference type="InterPro" id="IPR000700">
    <property type="entry name" value="PAS-assoc_C"/>
</dbReference>
<keyword evidence="7 12" id="KW-1133">Transmembrane helix</keyword>
<dbReference type="PANTHER" id="PTHR45138">
    <property type="entry name" value="REGULATORY COMPONENTS OF SENSORY TRANSDUCTION SYSTEM"/>
    <property type="match status" value="1"/>
</dbReference>
<evidence type="ECO:0000256" key="11">
    <source>
        <dbReference type="SAM" id="Coils"/>
    </source>
</evidence>
<comment type="subcellular location">
    <subcellularLocation>
        <location evidence="2">Endoplasmic reticulum membrane</location>
        <topology evidence="2">Multi-pass membrane protein</topology>
    </subcellularLocation>
</comment>
<dbReference type="SUPFAM" id="SSF55785">
    <property type="entry name" value="PYP-like sensor domain (PAS domain)"/>
    <property type="match status" value="1"/>
</dbReference>
<keyword evidence="4 12" id="KW-0812">Transmembrane</keyword>
<feature type="domain" description="PAS" evidence="13">
    <location>
        <begin position="163"/>
        <end position="230"/>
    </location>
</feature>
<keyword evidence="9" id="KW-0902">Two-component regulatory system</keyword>
<feature type="coiled-coil region" evidence="11">
    <location>
        <begin position="288"/>
        <end position="315"/>
    </location>
</feature>
<evidence type="ECO:0000256" key="8">
    <source>
        <dbReference type="ARBA" id="ARBA00023008"/>
    </source>
</evidence>
<evidence type="ECO:0000313" key="16">
    <source>
        <dbReference type="EMBL" id="KYC39334.1"/>
    </source>
</evidence>
<dbReference type="Pfam" id="PF25487">
    <property type="entry name" value="ETR1_N"/>
    <property type="match status" value="1"/>
</dbReference>
<evidence type="ECO:0000256" key="3">
    <source>
        <dbReference type="ARBA" id="ARBA00009842"/>
    </source>
</evidence>
<dbReference type="InterPro" id="IPR029787">
    <property type="entry name" value="Nucleotide_cyclase"/>
</dbReference>
<dbReference type="InterPro" id="IPR043128">
    <property type="entry name" value="Rev_trsase/Diguanyl_cyclase"/>
</dbReference>
<feature type="domain" description="GGDEF" evidence="15">
    <location>
        <begin position="505"/>
        <end position="639"/>
    </location>
</feature>
<feature type="domain" description="PAC" evidence="14">
    <location>
        <begin position="245"/>
        <end position="297"/>
    </location>
</feature>
<dbReference type="Pfam" id="PF13185">
    <property type="entry name" value="GAF_2"/>
    <property type="match status" value="1"/>
</dbReference>
<protein>
    <submittedName>
        <fullName evidence="16">Diguanylate cyclase</fullName>
    </submittedName>
</protein>
<dbReference type="RefSeq" id="WP_017740263.1">
    <property type="nucleotide sequence ID" value="NZ_KQ976354.1"/>
</dbReference>
<evidence type="ECO:0000256" key="4">
    <source>
        <dbReference type="ARBA" id="ARBA00022692"/>
    </source>
</evidence>
<keyword evidence="10 12" id="KW-0472">Membrane</keyword>
<dbReference type="PANTHER" id="PTHR45138:SF9">
    <property type="entry name" value="DIGUANYLATE CYCLASE DGCM-RELATED"/>
    <property type="match status" value="1"/>
</dbReference>
<dbReference type="InterPro" id="IPR058544">
    <property type="entry name" value="ETR1_N"/>
</dbReference>
<dbReference type="FunFam" id="3.30.70.270:FF:000001">
    <property type="entry name" value="Diguanylate cyclase domain protein"/>
    <property type="match status" value="1"/>
</dbReference>